<organism evidence="2 3">
    <name type="scientific">Candidatus Muproteobacteria bacterium RIFCSPLOWO2_01_FULL_60_18</name>
    <dbReference type="NCBI Taxonomy" id="1817768"/>
    <lineage>
        <taxon>Bacteria</taxon>
        <taxon>Pseudomonadati</taxon>
        <taxon>Pseudomonadota</taxon>
        <taxon>Candidatus Muproteobacteria</taxon>
    </lineage>
</organism>
<proteinExistence type="predicted"/>
<feature type="transmembrane region" description="Helical" evidence="1">
    <location>
        <begin position="48"/>
        <end position="66"/>
    </location>
</feature>
<sequence length="79" mass="8656">MHWLDKIPLTALVIAALALGLAPLTPEPHLWEKLKMLANGTLSRPIDIFDLIMHASMPLLLAVKLIRMARSGKKPGHSA</sequence>
<protein>
    <submittedName>
        <fullName evidence="2">RND transporter</fullName>
    </submittedName>
</protein>
<accession>A0A1F6TWX3</accession>
<evidence type="ECO:0000256" key="1">
    <source>
        <dbReference type="SAM" id="Phobius"/>
    </source>
</evidence>
<dbReference type="AlphaFoldDB" id="A0A1F6TWX3"/>
<dbReference type="STRING" id="1817768.A3A87_05225"/>
<keyword evidence="1" id="KW-1133">Transmembrane helix</keyword>
<evidence type="ECO:0000313" key="3">
    <source>
        <dbReference type="Proteomes" id="UP000179037"/>
    </source>
</evidence>
<name>A0A1F6TWX3_9PROT</name>
<keyword evidence="1" id="KW-0812">Transmembrane</keyword>
<reference evidence="2 3" key="1">
    <citation type="journal article" date="2016" name="Nat. Commun.">
        <title>Thousands of microbial genomes shed light on interconnected biogeochemical processes in an aquifer system.</title>
        <authorList>
            <person name="Anantharaman K."/>
            <person name="Brown C.T."/>
            <person name="Hug L.A."/>
            <person name="Sharon I."/>
            <person name="Castelle C.J."/>
            <person name="Probst A.J."/>
            <person name="Thomas B.C."/>
            <person name="Singh A."/>
            <person name="Wilkins M.J."/>
            <person name="Karaoz U."/>
            <person name="Brodie E.L."/>
            <person name="Williams K.H."/>
            <person name="Hubbard S.S."/>
            <person name="Banfield J.F."/>
        </authorList>
    </citation>
    <scope>NUCLEOTIDE SEQUENCE [LARGE SCALE GENOMIC DNA]</scope>
</reference>
<comment type="caution">
    <text evidence="2">The sequence shown here is derived from an EMBL/GenBank/DDBJ whole genome shotgun (WGS) entry which is preliminary data.</text>
</comment>
<gene>
    <name evidence="2" type="ORF">A3A87_05225</name>
</gene>
<evidence type="ECO:0000313" key="2">
    <source>
        <dbReference type="EMBL" id="OGI49596.1"/>
    </source>
</evidence>
<keyword evidence="1" id="KW-0472">Membrane</keyword>
<dbReference type="EMBL" id="MFTC01000094">
    <property type="protein sequence ID" value="OGI49596.1"/>
    <property type="molecule type" value="Genomic_DNA"/>
</dbReference>
<dbReference type="Proteomes" id="UP000179037">
    <property type="component" value="Unassembled WGS sequence"/>
</dbReference>